<proteinExistence type="predicted"/>
<feature type="transmembrane region" description="Helical" evidence="1">
    <location>
        <begin position="103"/>
        <end position="125"/>
    </location>
</feature>
<gene>
    <name evidence="2" type="ORF">A2Y84_01940</name>
</gene>
<dbReference type="EMBL" id="MHIT01000027">
    <property type="protein sequence ID" value="OGY56406.1"/>
    <property type="molecule type" value="Genomic_DNA"/>
</dbReference>
<feature type="transmembrane region" description="Helical" evidence="1">
    <location>
        <begin position="6"/>
        <end position="23"/>
    </location>
</feature>
<name>A0A1G1YX95_9BACT</name>
<keyword evidence="1" id="KW-0472">Membrane</keyword>
<keyword evidence="1" id="KW-0812">Transmembrane</keyword>
<dbReference type="Proteomes" id="UP000177062">
    <property type="component" value="Unassembled WGS sequence"/>
</dbReference>
<evidence type="ECO:0000256" key="1">
    <source>
        <dbReference type="SAM" id="Phobius"/>
    </source>
</evidence>
<evidence type="ECO:0000313" key="3">
    <source>
        <dbReference type="Proteomes" id="UP000177062"/>
    </source>
</evidence>
<dbReference type="GO" id="GO:0030255">
    <property type="term" value="P:protein secretion by the type IV secretion system"/>
    <property type="evidence" value="ECO:0007669"/>
    <property type="project" value="InterPro"/>
</dbReference>
<organism evidence="2 3">
    <name type="scientific">Candidatus Colwellbacteria bacterium RBG_13_48_8</name>
    <dbReference type="NCBI Taxonomy" id="1797685"/>
    <lineage>
        <taxon>Bacteria</taxon>
        <taxon>Candidatus Colwelliibacteriota</taxon>
    </lineage>
</organism>
<dbReference type="AlphaFoldDB" id="A0A1G1YX95"/>
<dbReference type="InterPro" id="IPR013879">
    <property type="entry name" value="DUF1761"/>
</dbReference>
<evidence type="ECO:0008006" key="4">
    <source>
        <dbReference type="Google" id="ProtNLM"/>
    </source>
</evidence>
<protein>
    <recommendedName>
        <fullName evidence="4">DUF1761 domain-containing protein</fullName>
    </recommendedName>
</protein>
<feature type="transmembrane region" description="Helical" evidence="1">
    <location>
        <begin position="44"/>
        <end position="63"/>
    </location>
</feature>
<reference evidence="2 3" key="1">
    <citation type="journal article" date="2016" name="Nat. Commun.">
        <title>Thousands of microbial genomes shed light on interconnected biogeochemical processes in an aquifer system.</title>
        <authorList>
            <person name="Anantharaman K."/>
            <person name="Brown C.T."/>
            <person name="Hug L.A."/>
            <person name="Sharon I."/>
            <person name="Castelle C.J."/>
            <person name="Probst A.J."/>
            <person name="Thomas B.C."/>
            <person name="Singh A."/>
            <person name="Wilkins M.J."/>
            <person name="Karaoz U."/>
            <person name="Brodie E.L."/>
            <person name="Williams K.H."/>
            <person name="Hubbard S.S."/>
            <person name="Banfield J.F."/>
        </authorList>
    </citation>
    <scope>NUCLEOTIDE SEQUENCE [LARGE SCALE GENOMIC DNA]</scope>
</reference>
<sequence>MLNVSLGAVVVAGLANLILRVVWYSRILGGRWVKRDSRSGISKIYLPDLIIESFMVYALAYLMALTGSYSFLTLSELALLTGLGFFLAVFLDCAFTEGKTWQWVSIVFSHRLISLFVAGGIIIALT</sequence>
<keyword evidence="1" id="KW-1133">Transmembrane helix</keyword>
<dbReference type="Pfam" id="PF08570">
    <property type="entry name" value="DUF1761"/>
    <property type="match status" value="1"/>
</dbReference>
<comment type="caution">
    <text evidence="2">The sequence shown here is derived from an EMBL/GenBank/DDBJ whole genome shotgun (WGS) entry which is preliminary data.</text>
</comment>
<feature type="transmembrane region" description="Helical" evidence="1">
    <location>
        <begin position="69"/>
        <end position="91"/>
    </location>
</feature>
<accession>A0A1G1YX95</accession>
<evidence type="ECO:0000313" key="2">
    <source>
        <dbReference type="EMBL" id="OGY56406.1"/>
    </source>
</evidence>